<dbReference type="PROSITE" id="PS50146">
    <property type="entry name" value="DAGK"/>
    <property type="match status" value="1"/>
</dbReference>
<reference evidence="2 3" key="1">
    <citation type="submission" date="2020-08" db="EMBL/GenBank/DDBJ databases">
        <title>Genomic Encyclopedia of Type Strains, Phase IV (KMG-IV): sequencing the most valuable type-strain genomes for metagenomic binning, comparative biology and taxonomic classification.</title>
        <authorList>
            <person name="Goeker M."/>
        </authorList>
    </citation>
    <scope>NUCLEOTIDE SEQUENCE [LARGE SCALE GENOMIC DNA]</scope>
    <source>
        <strain evidence="2 3">DSM 26189</strain>
    </source>
</reference>
<dbReference type="InterPro" id="IPR017438">
    <property type="entry name" value="ATP-NAD_kinase_N"/>
</dbReference>
<name>A0A7W6FND2_9SPHN</name>
<evidence type="ECO:0000313" key="3">
    <source>
        <dbReference type="Proteomes" id="UP000571950"/>
    </source>
</evidence>
<accession>A0A7W6FND2</accession>
<dbReference type="AlphaFoldDB" id="A0A7W6FND2"/>
<evidence type="ECO:0000259" key="1">
    <source>
        <dbReference type="PROSITE" id="PS50146"/>
    </source>
</evidence>
<dbReference type="RefSeq" id="WP_188070186.1">
    <property type="nucleotide sequence ID" value="NZ_BSPS01000124.1"/>
</dbReference>
<dbReference type="Gene3D" id="3.40.50.10330">
    <property type="entry name" value="Probable inorganic polyphosphate/atp-NAD kinase, domain 1"/>
    <property type="match status" value="1"/>
</dbReference>
<dbReference type="InterPro" id="IPR001206">
    <property type="entry name" value="Diacylglycerol_kinase_cat_dom"/>
</dbReference>
<feature type="domain" description="DAGKc" evidence="1">
    <location>
        <begin position="1"/>
        <end position="129"/>
    </location>
</feature>
<evidence type="ECO:0000313" key="2">
    <source>
        <dbReference type="EMBL" id="MBB3924630.1"/>
    </source>
</evidence>
<sequence length="275" mass="29170">MTSIWLIANGRSGSTGEDAIRAAREKMEGLGASVTRFIDLAEEDLPDPGDTPPDAIASLGGDGTAHAVIARYGPDARLPLMILPGGTMNLLSGKLHGRDADVDAVLERLLRGAPVERRMPLLTGPGFASLVGVIAGPATAWGDVRENMREGGIGAVLEKMRDAISETFEGAPIRIAGMAGDHSAIFIEPQADGQLHAWSVQTEGLGDLAAHGWAWLNRDFLGGPTEKLTQDRVLTLESARRRIGLLVDGERKEADGPLRLEWAECPARFLATADA</sequence>
<dbReference type="SUPFAM" id="SSF111331">
    <property type="entry name" value="NAD kinase/diacylglycerol kinase-like"/>
    <property type="match status" value="1"/>
</dbReference>
<proteinExistence type="predicted"/>
<organism evidence="2 3">
    <name type="scientific">Sphingobium jiangsuense</name>
    <dbReference type="NCBI Taxonomy" id="870476"/>
    <lineage>
        <taxon>Bacteria</taxon>
        <taxon>Pseudomonadati</taxon>
        <taxon>Pseudomonadota</taxon>
        <taxon>Alphaproteobacteria</taxon>
        <taxon>Sphingomonadales</taxon>
        <taxon>Sphingomonadaceae</taxon>
        <taxon>Sphingobium</taxon>
    </lineage>
</organism>
<protein>
    <recommendedName>
        <fullName evidence="1">DAGKc domain-containing protein</fullName>
    </recommendedName>
</protein>
<dbReference type="Proteomes" id="UP000571950">
    <property type="component" value="Unassembled WGS sequence"/>
</dbReference>
<gene>
    <name evidence="2" type="ORF">GGR43_000324</name>
</gene>
<keyword evidence="3" id="KW-1185">Reference proteome</keyword>
<dbReference type="EMBL" id="JACIDT010000001">
    <property type="protein sequence ID" value="MBB3924630.1"/>
    <property type="molecule type" value="Genomic_DNA"/>
</dbReference>
<dbReference type="InterPro" id="IPR016064">
    <property type="entry name" value="NAD/diacylglycerol_kinase_sf"/>
</dbReference>
<dbReference type="Pfam" id="PF00781">
    <property type="entry name" value="DAGK_cat"/>
    <property type="match status" value="1"/>
</dbReference>
<dbReference type="GO" id="GO:0016301">
    <property type="term" value="F:kinase activity"/>
    <property type="evidence" value="ECO:0007669"/>
    <property type="project" value="InterPro"/>
</dbReference>
<comment type="caution">
    <text evidence="2">The sequence shown here is derived from an EMBL/GenBank/DDBJ whole genome shotgun (WGS) entry which is preliminary data.</text>
</comment>